<reference evidence="2" key="1">
    <citation type="journal article" date="2020" name="bioRxiv">
        <title>Comparative genomics of Chlamydomonas.</title>
        <authorList>
            <person name="Craig R.J."/>
            <person name="Hasan A.R."/>
            <person name="Ness R.W."/>
            <person name="Keightley P.D."/>
        </authorList>
    </citation>
    <scope>NUCLEOTIDE SEQUENCE</scope>
    <source>
        <strain evidence="2">SAG 7.73</strain>
    </source>
</reference>
<feature type="compositionally biased region" description="Gly residues" evidence="1">
    <location>
        <begin position="586"/>
        <end position="599"/>
    </location>
</feature>
<feature type="region of interest" description="Disordered" evidence="1">
    <location>
        <begin position="262"/>
        <end position="411"/>
    </location>
</feature>
<feature type="compositionally biased region" description="Basic and acidic residues" evidence="1">
    <location>
        <begin position="390"/>
        <end position="411"/>
    </location>
</feature>
<comment type="caution">
    <text evidence="2">The sequence shown here is derived from an EMBL/GenBank/DDBJ whole genome shotgun (WGS) entry which is preliminary data.</text>
</comment>
<feature type="compositionally biased region" description="Low complexity" evidence="1">
    <location>
        <begin position="361"/>
        <end position="375"/>
    </location>
</feature>
<feature type="compositionally biased region" description="Low complexity" evidence="1">
    <location>
        <begin position="273"/>
        <end position="325"/>
    </location>
</feature>
<proteinExistence type="predicted"/>
<evidence type="ECO:0000256" key="1">
    <source>
        <dbReference type="SAM" id="MobiDB-lite"/>
    </source>
</evidence>
<evidence type="ECO:0000313" key="3">
    <source>
        <dbReference type="Proteomes" id="UP000650467"/>
    </source>
</evidence>
<gene>
    <name evidence="2" type="ORF">HXX76_009385</name>
</gene>
<protein>
    <submittedName>
        <fullName evidence="2">Uncharacterized protein</fullName>
    </submittedName>
</protein>
<accession>A0A835VWF7</accession>
<feature type="region of interest" description="Disordered" evidence="1">
    <location>
        <begin position="585"/>
        <end position="662"/>
    </location>
</feature>
<feature type="compositionally biased region" description="Gly residues" evidence="1">
    <location>
        <begin position="619"/>
        <end position="633"/>
    </location>
</feature>
<dbReference type="PANTHER" id="PTHR12460:SF38">
    <property type="entry name" value="KINETOPLAST-ASSOCIATED PROTEIN-LIKE PROTEIN"/>
    <property type="match status" value="1"/>
</dbReference>
<dbReference type="EMBL" id="JAEHOC010000023">
    <property type="protein sequence ID" value="KAG2431892.1"/>
    <property type="molecule type" value="Genomic_DNA"/>
</dbReference>
<feature type="compositionally biased region" description="Gly residues" evidence="1">
    <location>
        <begin position="350"/>
        <end position="360"/>
    </location>
</feature>
<dbReference type="PANTHER" id="PTHR12460">
    <property type="entry name" value="CYCLIN-DEPENDENT KINASE INHIBITOR-RELATED PROTEIN"/>
    <property type="match status" value="1"/>
</dbReference>
<evidence type="ECO:0000313" key="2">
    <source>
        <dbReference type="EMBL" id="KAG2431892.1"/>
    </source>
</evidence>
<dbReference type="Gene3D" id="3.30.565.10">
    <property type="entry name" value="Histidine kinase-like ATPase, C-terminal domain"/>
    <property type="match status" value="1"/>
</dbReference>
<dbReference type="Proteomes" id="UP000650467">
    <property type="component" value="Unassembled WGS sequence"/>
</dbReference>
<organism evidence="2 3">
    <name type="scientific">Chlamydomonas incerta</name>
    <dbReference type="NCBI Taxonomy" id="51695"/>
    <lineage>
        <taxon>Eukaryota</taxon>
        <taxon>Viridiplantae</taxon>
        <taxon>Chlorophyta</taxon>
        <taxon>core chlorophytes</taxon>
        <taxon>Chlorophyceae</taxon>
        <taxon>CS clade</taxon>
        <taxon>Chlamydomonadales</taxon>
        <taxon>Chlamydomonadaceae</taxon>
        <taxon>Chlamydomonas</taxon>
    </lineage>
</organism>
<sequence>MKDEAVTNPSEVMWGELIDNALKAAWQGSQTEARRKEVLVTFKLEVDPKHPKDDTKTALVITDNGCGMDLETLPKFFRLSDTTSTVPRISRAGDGVLPLAAFMNMYLSRFGRGGVAPTRWGGHFIVGSVPLGWEPAAVDDEPGTTICITQLNPETLKELRDPRYLQSMAHQLADMYEIFIHGFSPRLWEQLPREMTSGSAMPVCPEGVLTIDFFGHKISRHNRLEPGAVTSDMQRLLRAMEEQQRAKKDLRVCPIYLRYVPAGHPKPGEPGHGEWATSGGQQQQQQQQQQAAAAAAGSAAAGEMGSAARPAASAGGAVGSATGSAPNTPTAPLKKLRRGKGTGADASDMGGSGGGSGGAAGDAPMAAVAPPAAGGAAAGGGALPQTPVRARTEGSREGAAAEHHGTDREQRPADPVCDFLFIFIYFPTHLGQSTKPALLNTQQAGGAEALKCMPYWSGKMLVRDPLLKAFPDLVGYAKELARRHRSTQHLAYKLDKDDRLACIVLASPDTTVHHHKSMFEGPAYEASAWADAHMMKSVGEQLGREPSQHVARVFTYVWPPEARKDPSTDALTATERLVAETLAAGGAAGPSSGGGGAAGGAAASGRGRRGGRGGRGGRGRGGQGGRGGGGAGAGPLQPPAAVEPGGDSAGADEDLEQAQESGWRLDASRGWAARLLQKSTVAWLALDEDGELVSDEPHLLQDLTMFVEAPRTPDLAELGPVVFGTGYKFGDGCEPVCKGEMVGLAEGSDSGGPQAPSRAAGLHQMLEAGSTARQWTRMPQRVFIVQCFYMRTLGSSNLHFAVLRQWQPSWAPPAVAFSVHVTRLQLIISLRQGGNLAKRRKDEQKEHDDSWSSTLPHHLVFSTEVASVYDMGQNMLQVVEVALATCPTPAAAAAPATAAEMPKVRRALHVEQPAAGAAAAGGAAGAGAAADTVIFDDSDEDDAAVVVIDDAVPHLPSLEFQLPQHLPPGRYRLRVEATDGGSGSVGLLSPQHEHRVLERQFEVRPPVAAPRLPVALRAFFASAAAGVGGPEVAAGAAAAAAAEVRLGAALPDLELEQVDEAGNVVPFNEAVQVAPRPLRDSRQPAAGNSDYVVRLAARNRDNGGTNLGLLCGAANVQLQPGGVRMLLVRGVTVPPQKLEQIQANANRSRVNVAWVSAELVLELFLPAEATAEAGGPADGGGGEGGEGGAAMAVAVAPSVLTQEPSAVLTCRVTSGPAQALKMRGGQKTWFAHDSPGDPCPVCLGARLDQDCRVFVVDASGNPCYWPDDTRGGSRSAGRGEEQPTVLLRCLPEEGGPVHMHDARGRAVTTRQLAIDDSSCCVVPGAELLVRGRPGQAGSVQLELRAPGAAAGAAALGTLTTHLKVKKVCVRHGCDGPRMSWLRPNGVELHTWHDVAAAANEYKYESSPTSPTAAAAHFGCEQCFLLQPGATRLRGLAATLPDERDDVIDARFTTRMKVVISGRRTLPHLLNVAEGRAELPDLDFSAADFEANGRPSRTAVVALVYAVDPSHEFGRFYVRQAPTVVSLKLAPARCELLEGADAVTLKPQPQAASGSLVISTAAAGSGAAGDENVRVPFVALDALGCPMAVPAGLRNLLIAGALCTMAAGSAADLGEQLQVLEWEWAADADSHLRAPINYAVVS</sequence>
<keyword evidence="3" id="KW-1185">Reference proteome</keyword>
<dbReference type="SUPFAM" id="SSF55874">
    <property type="entry name" value="ATPase domain of HSP90 chaperone/DNA topoisomerase II/histidine kinase"/>
    <property type="match status" value="1"/>
</dbReference>
<name>A0A835VWF7_CHLIN</name>
<feature type="compositionally biased region" description="Basic residues" evidence="1">
    <location>
        <begin position="606"/>
        <end position="618"/>
    </location>
</feature>
<dbReference type="InterPro" id="IPR036890">
    <property type="entry name" value="HATPase_C_sf"/>
</dbReference>